<evidence type="ECO:0000256" key="4">
    <source>
        <dbReference type="ARBA" id="ARBA00022795"/>
    </source>
</evidence>
<keyword evidence="8" id="KW-0282">Flagellum</keyword>
<evidence type="ECO:0000256" key="3">
    <source>
        <dbReference type="ARBA" id="ARBA00022491"/>
    </source>
</evidence>
<dbReference type="SUPFAM" id="SSF101498">
    <property type="entry name" value="Anti-sigma factor FlgM"/>
    <property type="match status" value="1"/>
</dbReference>
<evidence type="ECO:0000256" key="1">
    <source>
        <dbReference type="ARBA" id="ARBA00005322"/>
    </source>
</evidence>
<dbReference type="OrthoDB" id="2991036at2"/>
<dbReference type="NCBIfam" id="TIGR03824">
    <property type="entry name" value="FlgM_jcvi"/>
    <property type="match status" value="1"/>
</dbReference>
<evidence type="ECO:0000256" key="6">
    <source>
        <dbReference type="ARBA" id="ARBA00023163"/>
    </source>
</evidence>
<keyword evidence="9" id="KW-1185">Reference proteome</keyword>
<evidence type="ECO:0000259" key="7">
    <source>
        <dbReference type="Pfam" id="PF04316"/>
    </source>
</evidence>
<keyword evidence="3" id="KW-0678">Repressor</keyword>
<dbReference type="InterPro" id="IPR031316">
    <property type="entry name" value="FlgM_C"/>
</dbReference>
<comment type="similarity">
    <text evidence="1">Belongs to the FlgM family.</text>
</comment>
<evidence type="ECO:0000256" key="5">
    <source>
        <dbReference type="ARBA" id="ARBA00023015"/>
    </source>
</evidence>
<dbReference type="EMBL" id="SSNT01000004">
    <property type="protein sequence ID" value="THF81490.1"/>
    <property type="molecule type" value="Genomic_DNA"/>
</dbReference>
<gene>
    <name evidence="8" type="primary">flgM</name>
    <name evidence="8" type="ORF">E6W99_06170</name>
</gene>
<sequence length="87" mass="9756">MKINNLGSMGVNPYKRSLEKSAQTAQKPQAKEDKVEISSKAMDLQQTNEVTKARQEKIQAIKTQLENGTYTIDPKAIANGLLNFYKK</sequence>
<dbReference type="RefSeq" id="WP_136352441.1">
    <property type="nucleotide sequence ID" value="NZ_CP046266.1"/>
</dbReference>
<dbReference type="AlphaFoldDB" id="A0A4S4C1H0"/>
<dbReference type="InterPro" id="IPR035890">
    <property type="entry name" value="Anti-sigma-28_factor_FlgM_sf"/>
</dbReference>
<dbReference type="GO" id="GO:0044781">
    <property type="term" value="P:bacterial-type flagellum organization"/>
    <property type="evidence" value="ECO:0007669"/>
    <property type="project" value="UniProtKB-KW"/>
</dbReference>
<feature type="domain" description="Anti-sigma-28 factor FlgM C-terminal" evidence="7">
    <location>
        <begin position="33"/>
        <end position="83"/>
    </location>
</feature>
<keyword evidence="5" id="KW-0805">Transcription regulation</keyword>
<dbReference type="Proteomes" id="UP000310334">
    <property type="component" value="Unassembled WGS sequence"/>
</dbReference>
<accession>A0A4S4C1H0</accession>
<reference evidence="8 9" key="1">
    <citation type="submission" date="2019-04" db="EMBL/GenBank/DDBJ databases">
        <title>Bacillus sediminilitoris sp. nov., isolated from a tidal flat sediment on the East China Sea.</title>
        <authorList>
            <person name="Wei Y."/>
            <person name="Mao H."/>
            <person name="Fang J."/>
        </authorList>
    </citation>
    <scope>NUCLEOTIDE SEQUENCE [LARGE SCALE GENOMIC DNA]</scope>
    <source>
        <strain evidence="8 9">DSL-17</strain>
    </source>
</reference>
<keyword evidence="8" id="KW-0969">Cilium</keyword>
<keyword evidence="4" id="KW-1005">Bacterial flagellum biogenesis</keyword>
<evidence type="ECO:0000256" key="2">
    <source>
        <dbReference type="ARBA" id="ARBA00017823"/>
    </source>
</evidence>
<keyword evidence="8" id="KW-0966">Cell projection</keyword>
<dbReference type="InterPro" id="IPR007412">
    <property type="entry name" value="FlgM"/>
</dbReference>
<dbReference type="Pfam" id="PF04316">
    <property type="entry name" value="FlgM"/>
    <property type="match status" value="1"/>
</dbReference>
<proteinExistence type="inferred from homology"/>
<keyword evidence="6" id="KW-0804">Transcription</keyword>
<protein>
    <recommendedName>
        <fullName evidence="2">Negative regulator of flagellin synthesis</fullName>
    </recommendedName>
</protein>
<dbReference type="GO" id="GO:0045892">
    <property type="term" value="P:negative regulation of DNA-templated transcription"/>
    <property type="evidence" value="ECO:0007669"/>
    <property type="project" value="InterPro"/>
</dbReference>
<evidence type="ECO:0000313" key="9">
    <source>
        <dbReference type="Proteomes" id="UP000310334"/>
    </source>
</evidence>
<name>A0A4S4C1H0_9BACI</name>
<evidence type="ECO:0000313" key="8">
    <source>
        <dbReference type="EMBL" id="THF81490.1"/>
    </source>
</evidence>
<comment type="caution">
    <text evidence="8">The sequence shown here is derived from an EMBL/GenBank/DDBJ whole genome shotgun (WGS) entry which is preliminary data.</text>
</comment>
<organism evidence="8 9">
    <name type="scientific">Metabacillus sediminilitoris</name>
    <dbReference type="NCBI Taxonomy" id="2567941"/>
    <lineage>
        <taxon>Bacteria</taxon>
        <taxon>Bacillati</taxon>
        <taxon>Bacillota</taxon>
        <taxon>Bacilli</taxon>
        <taxon>Bacillales</taxon>
        <taxon>Bacillaceae</taxon>
        <taxon>Metabacillus</taxon>
    </lineage>
</organism>